<protein>
    <recommendedName>
        <fullName evidence="5">Protein-methionine-sulfoxide reductase catalytic subunit MsrP</fullName>
        <ecNumber evidence="5">1.8.5.-</ecNumber>
    </recommendedName>
</protein>
<dbReference type="Proteomes" id="UP000198367">
    <property type="component" value="Chromosome"/>
</dbReference>
<feature type="binding site" evidence="5">
    <location>
        <position position="248"/>
    </location>
    <ligand>
        <name>Mo-molybdopterin</name>
        <dbReference type="ChEBI" id="CHEBI:71302"/>
    </ligand>
</feature>
<accession>A0A220ULU6</accession>
<comment type="subunit">
    <text evidence="5">Heterodimer of a catalytic subunit (MsrP) and a heme-binding subunit (MsrQ).</text>
</comment>
<evidence type="ECO:0000256" key="3">
    <source>
        <dbReference type="ARBA" id="ARBA00022729"/>
    </source>
</evidence>
<comment type="function">
    <text evidence="5">Part of the MsrPQ system that repairs oxidized periplasmic proteins containing methionine sulfoxide residues (Met-O), using respiratory chain electrons. Thus protects these proteins from oxidative-stress damage caused by reactive species of oxygen and chlorine generated by the host defense mechanisms. MsrPQ is essential for the maintenance of envelope integrity under bleach stress, rescuing a wide series of structurally unrelated periplasmic proteins from methionine oxidation. The catalytic subunit MsrP is non-stereospecific, being able to reduce both (R-) and (S-) diastereoisomers of methionine sulfoxide.</text>
</comment>
<dbReference type="HAMAP" id="MF_01206">
    <property type="entry name" value="MsrP"/>
    <property type="match status" value="1"/>
</dbReference>
<evidence type="ECO:0000256" key="5">
    <source>
        <dbReference type="HAMAP-Rule" id="MF_01206"/>
    </source>
</evidence>
<feature type="domain" description="Oxidoreductase molybdopterin-binding" evidence="6">
    <location>
        <begin position="116"/>
        <end position="277"/>
    </location>
</feature>
<sequence>MANQSRFTPGILKKARWHIQDNQVTPESVFKARRHIVKAMGLGAIGASIPGYVQAGLFDLFGEQPKTSFITTPLTFEANARFGKDEVLTPVDKVTTHNNFYEFGTSKQDPSDNAQQFKVDPWQLRIEGEVERPMTLDYQDLTKLFPLEERIYRLRCVEAWSMVIPWVGFPLAALLKKVGVTSKGKYVAFETAFDPEQMPGQKSRLMGGGIHYPYVEGLTIAEAMNELTLMSVGLYGKTLPPQNGAPIRLVVPWKYGFKSIKSIVRIRVMDKQPPTSWNQLAPHEYGFYANVNPAVDHPRWSQASERRIGEGGLFSAKRIDTLPFNGYGEFVASLYEGMDLRQFY</sequence>
<feature type="binding site" evidence="5">
    <location>
        <position position="243"/>
    </location>
    <ligand>
        <name>Mo-molybdopterin</name>
        <dbReference type="ChEBI" id="CHEBI:71302"/>
    </ligand>
</feature>
<dbReference type="NCBIfam" id="NF003767">
    <property type="entry name" value="PRK05363.1"/>
    <property type="match status" value="1"/>
</dbReference>
<dbReference type="RefSeq" id="WP_086904694.1">
    <property type="nucleotide sequence ID" value="NZ_CP022358.1"/>
</dbReference>
<keyword evidence="8" id="KW-1185">Reference proteome</keyword>
<dbReference type="GO" id="GO:0046872">
    <property type="term" value="F:metal ion binding"/>
    <property type="evidence" value="ECO:0007669"/>
    <property type="project" value="UniProtKB-KW"/>
</dbReference>
<organism evidence="7 8">
    <name type="scientific">Shewanella bicestrii</name>
    <dbReference type="NCBI Taxonomy" id="2018305"/>
    <lineage>
        <taxon>Bacteria</taxon>
        <taxon>Pseudomonadati</taxon>
        <taxon>Pseudomonadota</taxon>
        <taxon>Gammaproteobacteria</taxon>
        <taxon>Alteromonadales</taxon>
        <taxon>Shewanellaceae</taxon>
        <taxon>Shewanella</taxon>
    </lineage>
</organism>
<reference evidence="7 8" key="1">
    <citation type="submission" date="2017-07" db="EMBL/GenBank/DDBJ databases">
        <title>Phenotypical and genomic characterization of a clinical isolate of Shewanella bicestrii sp. nov. producing an extended-spectrum beta-lactamase and a new oxacillinase variant.</title>
        <authorList>
            <person name="Jousset A.B."/>
            <person name="Bonnin R.A."/>
            <person name="Girlich D."/>
            <person name="Dabos L."/>
            <person name="Potron A."/>
            <person name="Dortet L."/>
            <person name="Glaser P."/>
            <person name="Naas T."/>
        </authorList>
    </citation>
    <scope>NUCLEOTIDE SEQUENCE [LARGE SCALE GENOMIC DNA]</scope>
    <source>
        <strain evidence="7 8">JAB-1</strain>
    </source>
</reference>
<dbReference type="Pfam" id="PF00174">
    <property type="entry name" value="Oxidored_molyb"/>
    <property type="match status" value="1"/>
</dbReference>
<comment type="similarity">
    <text evidence="5">Belongs to the MsrP family.</text>
</comment>
<dbReference type="SUPFAM" id="SSF56524">
    <property type="entry name" value="Oxidoreductase molybdopterin-binding domain"/>
    <property type="match status" value="1"/>
</dbReference>
<feature type="binding site" evidence="5">
    <location>
        <position position="156"/>
    </location>
    <ligand>
        <name>Mo-molybdopterin</name>
        <dbReference type="ChEBI" id="CHEBI:71302"/>
    </ligand>
    <ligandPart>
        <name>Mo</name>
        <dbReference type="ChEBI" id="CHEBI:28685"/>
    </ligandPart>
</feature>
<dbReference type="PANTHER" id="PTHR43032">
    <property type="entry name" value="PROTEIN-METHIONINE-SULFOXIDE REDUCTASE"/>
    <property type="match status" value="1"/>
</dbReference>
<dbReference type="GO" id="GO:0043546">
    <property type="term" value="F:molybdopterin cofactor binding"/>
    <property type="evidence" value="ECO:0007669"/>
    <property type="project" value="UniProtKB-UniRule"/>
</dbReference>
<dbReference type="InterPro" id="IPR000572">
    <property type="entry name" value="OxRdtase_Mopterin-bd_dom"/>
</dbReference>
<evidence type="ECO:0000256" key="1">
    <source>
        <dbReference type="ARBA" id="ARBA00022505"/>
    </source>
</evidence>
<proteinExistence type="inferred from homology"/>
<dbReference type="GO" id="GO:0016672">
    <property type="term" value="F:oxidoreductase activity, acting on a sulfur group of donors, quinone or similar compound as acceptor"/>
    <property type="evidence" value="ECO:0007669"/>
    <property type="project" value="UniProtKB-UniRule"/>
</dbReference>
<feature type="binding site" evidence="5">
    <location>
        <begin position="101"/>
        <end position="102"/>
    </location>
    <ligand>
        <name>Mo-molybdopterin</name>
        <dbReference type="ChEBI" id="CHEBI:71302"/>
    </ligand>
</feature>
<dbReference type="Gene3D" id="3.90.420.10">
    <property type="entry name" value="Oxidoreductase, molybdopterin-binding domain"/>
    <property type="match status" value="1"/>
</dbReference>
<dbReference type="InterPro" id="IPR022867">
    <property type="entry name" value="MsrP"/>
</dbReference>
<keyword evidence="2 5" id="KW-0479">Metal-binding</keyword>
<name>A0A220ULU6_9GAMM</name>
<keyword evidence="3 5" id="KW-0732">Signal</keyword>
<evidence type="ECO:0000256" key="2">
    <source>
        <dbReference type="ARBA" id="ARBA00022723"/>
    </source>
</evidence>
<evidence type="ECO:0000313" key="8">
    <source>
        <dbReference type="Proteomes" id="UP000198367"/>
    </source>
</evidence>
<dbReference type="AlphaFoldDB" id="A0A220ULU6"/>
<dbReference type="GO" id="GO:0030091">
    <property type="term" value="P:protein repair"/>
    <property type="evidence" value="ECO:0007669"/>
    <property type="project" value="UniProtKB-UniRule"/>
</dbReference>
<comment type="cofactor">
    <cofactor evidence="5">
        <name>Mo-molybdopterin</name>
        <dbReference type="ChEBI" id="CHEBI:71302"/>
    </cofactor>
    <text evidence="5">Binds 1 Mo-molybdopterin (Mo-MPT) cofactor per subunit.</text>
</comment>
<dbReference type="KEGG" id="sbj:CF168_09665"/>
<dbReference type="EC" id="1.8.5.-" evidence="5"/>
<dbReference type="InterPro" id="IPR036374">
    <property type="entry name" value="OxRdtase_Mopterin-bd_sf"/>
</dbReference>
<comment type="catalytic activity">
    <reaction evidence="5">
        <text>L-methionyl-[protein] + a quinone + H2O = L-methionyl-(R)-S-oxide-[protein] + a quinol</text>
        <dbReference type="Rhea" id="RHEA:51296"/>
        <dbReference type="Rhea" id="RHEA-COMP:12313"/>
        <dbReference type="Rhea" id="RHEA-COMP:12314"/>
        <dbReference type="ChEBI" id="CHEBI:15377"/>
        <dbReference type="ChEBI" id="CHEBI:16044"/>
        <dbReference type="ChEBI" id="CHEBI:24646"/>
        <dbReference type="ChEBI" id="CHEBI:45764"/>
        <dbReference type="ChEBI" id="CHEBI:132124"/>
    </reaction>
</comment>
<keyword evidence="4 5" id="KW-0560">Oxidoreductase</keyword>
<feature type="binding site" evidence="5">
    <location>
        <begin position="259"/>
        <end position="261"/>
    </location>
    <ligand>
        <name>Mo-molybdopterin</name>
        <dbReference type="ChEBI" id="CHEBI:71302"/>
    </ligand>
</feature>
<keyword evidence="1 5" id="KW-0500">Molybdenum</keyword>
<gene>
    <name evidence="5" type="primary">msrP</name>
    <name evidence="7" type="ORF">CF168_09665</name>
</gene>
<evidence type="ECO:0000259" key="6">
    <source>
        <dbReference type="Pfam" id="PF00174"/>
    </source>
</evidence>
<evidence type="ECO:0000256" key="4">
    <source>
        <dbReference type="ARBA" id="ARBA00023002"/>
    </source>
</evidence>
<comment type="catalytic activity">
    <reaction evidence="5">
        <text>L-methionyl-[protein] + a quinone + H2O = L-methionyl-(S)-S-oxide-[protein] + a quinol</text>
        <dbReference type="Rhea" id="RHEA:51292"/>
        <dbReference type="Rhea" id="RHEA-COMP:12313"/>
        <dbReference type="Rhea" id="RHEA-COMP:12315"/>
        <dbReference type="ChEBI" id="CHEBI:15377"/>
        <dbReference type="ChEBI" id="CHEBI:16044"/>
        <dbReference type="ChEBI" id="CHEBI:24646"/>
        <dbReference type="ChEBI" id="CHEBI:44120"/>
        <dbReference type="ChEBI" id="CHEBI:132124"/>
    </reaction>
</comment>
<dbReference type="EMBL" id="CP022358">
    <property type="protein sequence ID" value="ASK69119.1"/>
    <property type="molecule type" value="Genomic_DNA"/>
</dbReference>
<feature type="binding site" evidence="5">
    <location>
        <position position="98"/>
    </location>
    <ligand>
        <name>Mo-molybdopterin</name>
        <dbReference type="ChEBI" id="CHEBI:71302"/>
    </ligand>
</feature>
<dbReference type="PANTHER" id="PTHR43032:SF3">
    <property type="entry name" value="PROTEIN-METHIONINE-SULFOXIDE REDUCTASE CATALYTIC SUBUNIT MSRP"/>
    <property type="match status" value="1"/>
</dbReference>
<feature type="binding site" evidence="5">
    <location>
        <position position="191"/>
    </location>
    <ligand>
        <name>Mo-molybdopterin</name>
        <dbReference type="ChEBI" id="CHEBI:71302"/>
    </ligand>
</feature>
<evidence type="ECO:0000313" key="7">
    <source>
        <dbReference type="EMBL" id="ASK69119.1"/>
    </source>
</evidence>